<sequence length="194" mass="22520">MIITIARQCGCGALEVGKLLAARYNIPFYTRKNLMRMAEDNGVLREMHDFFEERPVDELMYAISAFENEEGNDETNHHAMRILADLIGKRDCVIIGRCGNYIFKNRADLVSVFLKGNFEERVRAMAHHDDMSLAEAEEFVRETDDSRVRYHKYYTGLTWGNADDYDICFDSLRLGTEKTARLIERYIKDIGLEE</sequence>
<gene>
    <name evidence="1" type="ORF">JHU38_10905</name>
</gene>
<dbReference type="InterPro" id="IPR027417">
    <property type="entry name" value="P-loop_NTPase"/>
</dbReference>
<dbReference type="Pfam" id="PF13189">
    <property type="entry name" value="Cytidylate_kin2"/>
    <property type="match status" value="1"/>
</dbReference>
<keyword evidence="2" id="KW-1185">Reference proteome</keyword>
<reference evidence="1 2" key="1">
    <citation type="submission" date="2021-01" db="EMBL/GenBank/DDBJ databases">
        <title>Prevotella A2931 sp. nov.</title>
        <authorList>
            <person name="Buhl M."/>
            <person name="Oberhettinger P."/>
        </authorList>
    </citation>
    <scope>NUCLEOTIDE SEQUENCE [LARGE SCALE GENOMIC DNA]</scope>
    <source>
        <strain evidence="1 2">A2931</strain>
    </source>
</reference>
<dbReference type="Proteomes" id="UP000664265">
    <property type="component" value="Unassembled WGS sequence"/>
</dbReference>
<proteinExistence type="predicted"/>
<accession>A0ABS3M814</accession>
<dbReference type="RefSeq" id="WP_107581789.1">
    <property type="nucleotide sequence ID" value="NZ_JAERMS010000046.1"/>
</dbReference>
<comment type="caution">
    <text evidence="1">The sequence shown here is derived from an EMBL/GenBank/DDBJ whole genome shotgun (WGS) entry which is preliminary data.</text>
</comment>
<evidence type="ECO:0000313" key="1">
    <source>
        <dbReference type="EMBL" id="MBO1364265.1"/>
    </source>
</evidence>
<dbReference type="Gene3D" id="3.40.50.300">
    <property type="entry name" value="P-loop containing nucleotide triphosphate hydrolases"/>
    <property type="match status" value="1"/>
</dbReference>
<organism evidence="1 2">
    <name type="scientific">Prevotella illustrans</name>
    <dbReference type="NCBI Taxonomy" id="2800387"/>
    <lineage>
        <taxon>Bacteria</taxon>
        <taxon>Pseudomonadati</taxon>
        <taxon>Bacteroidota</taxon>
        <taxon>Bacteroidia</taxon>
        <taxon>Bacteroidales</taxon>
        <taxon>Prevotellaceae</taxon>
        <taxon>Prevotella</taxon>
    </lineage>
</organism>
<protein>
    <submittedName>
        <fullName evidence="1">Cytidylate kinase-like family protein</fullName>
    </submittedName>
</protein>
<dbReference type="SUPFAM" id="SSF52540">
    <property type="entry name" value="P-loop containing nucleoside triphosphate hydrolases"/>
    <property type="match status" value="1"/>
</dbReference>
<name>A0ABS3M814_9BACT</name>
<dbReference type="EMBL" id="JAERMS010000046">
    <property type="protein sequence ID" value="MBO1364265.1"/>
    <property type="molecule type" value="Genomic_DNA"/>
</dbReference>
<evidence type="ECO:0000313" key="2">
    <source>
        <dbReference type="Proteomes" id="UP000664265"/>
    </source>
</evidence>